<dbReference type="InterPro" id="IPR046233">
    <property type="entry name" value="DUF6266"/>
</dbReference>
<name>A0A917I1C8_9SPHI</name>
<reference evidence="1" key="2">
    <citation type="submission" date="2020-09" db="EMBL/GenBank/DDBJ databases">
        <authorList>
            <person name="Sun Q."/>
            <person name="Zhou Y."/>
        </authorList>
    </citation>
    <scope>NUCLEOTIDE SEQUENCE</scope>
    <source>
        <strain evidence="1">CGMCC 1.12195</strain>
    </source>
</reference>
<dbReference type="Proteomes" id="UP000660862">
    <property type="component" value="Unassembled WGS sequence"/>
</dbReference>
<keyword evidence="2" id="KW-1185">Reference proteome</keyword>
<gene>
    <name evidence="1" type="ORF">GCM10007415_41850</name>
</gene>
<protein>
    <submittedName>
        <fullName evidence="1">Uncharacterized protein</fullName>
    </submittedName>
</protein>
<dbReference type="RefSeq" id="WP_188508076.1">
    <property type="nucleotide sequence ID" value="NZ_BMER01000006.1"/>
</dbReference>
<sequence length="213" mass="22916">MAKFINGANGTFSGKVGSVIGASWRGIHYLRGLAKKSKVPATEAQVAQRLRFALVTKFLSPLQGIIAVGFRNVRRLTAVQFSMAVKRNIEQAVTGAAPDFELDYPAISLSEGSLFIPLTNSLEVAAGSITLTWDPAPNQFGGASTDVAYIVVHNVERQLFITTETPATRDDATAVVDVPAPFVGQTGHAWMFFASHDGRKVSNTVYLGEITFQ</sequence>
<dbReference type="Pfam" id="PF19781">
    <property type="entry name" value="DUF6266"/>
    <property type="match status" value="1"/>
</dbReference>
<comment type="caution">
    <text evidence="1">The sequence shown here is derived from an EMBL/GenBank/DDBJ whole genome shotgun (WGS) entry which is preliminary data.</text>
</comment>
<proteinExistence type="predicted"/>
<dbReference type="EMBL" id="BMER01000006">
    <property type="protein sequence ID" value="GGH01368.1"/>
    <property type="molecule type" value="Genomic_DNA"/>
</dbReference>
<dbReference type="AlphaFoldDB" id="A0A917I1C8"/>
<evidence type="ECO:0000313" key="2">
    <source>
        <dbReference type="Proteomes" id="UP000660862"/>
    </source>
</evidence>
<organism evidence="1 2">
    <name type="scientific">Parapedobacter pyrenivorans</name>
    <dbReference type="NCBI Taxonomy" id="1305674"/>
    <lineage>
        <taxon>Bacteria</taxon>
        <taxon>Pseudomonadati</taxon>
        <taxon>Bacteroidota</taxon>
        <taxon>Sphingobacteriia</taxon>
        <taxon>Sphingobacteriales</taxon>
        <taxon>Sphingobacteriaceae</taxon>
        <taxon>Parapedobacter</taxon>
    </lineage>
</organism>
<reference evidence="1" key="1">
    <citation type="journal article" date="2014" name="Int. J. Syst. Evol. Microbiol.">
        <title>Complete genome sequence of Corynebacterium casei LMG S-19264T (=DSM 44701T), isolated from a smear-ripened cheese.</title>
        <authorList>
            <consortium name="US DOE Joint Genome Institute (JGI-PGF)"/>
            <person name="Walter F."/>
            <person name="Albersmeier A."/>
            <person name="Kalinowski J."/>
            <person name="Ruckert C."/>
        </authorList>
    </citation>
    <scope>NUCLEOTIDE SEQUENCE</scope>
    <source>
        <strain evidence="1">CGMCC 1.12195</strain>
    </source>
</reference>
<accession>A0A917I1C8</accession>
<evidence type="ECO:0000313" key="1">
    <source>
        <dbReference type="EMBL" id="GGH01368.1"/>
    </source>
</evidence>